<reference evidence="2" key="1">
    <citation type="journal article" date="2022" name="Mol. Ecol. Resour.">
        <title>The genomes of chicory, endive, great burdock and yacon provide insights into Asteraceae palaeo-polyploidization history and plant inulin production.</title>
        <authorList>
            <person name="Fan W."/>
            <person name="Wang S."/>
            <person name="Wang H."/>
            <person name="Wang A."/>
            <person name="Jiang F."/>
            <person name="Liu H."/>
            <person name="Zhao H."/>
            <person name="Xu D."/>
            <person name="Zhang Y."/>
        </authorList>
    </citation>
    <scope>NUCLEOTIDE SEQUENCE [LARGE SCALE GENOMIC DNA]</scope>
    <source>
        <strain evidence="2">cv. Yunnan</strain>
    </source>
</reference>
<sequence length="108" mass="11887">MVCLTVKEVVGLFTNVSVFYGSADVVRSAIFVDHQAPSSADRHQNKQIRSTAAKFSAADSSVLTGCLLLLQGPRSSQAMEEIISNGLKRCDRMKQPALKVLYKWGKER</sequence>
<reference evidence="1 2" key="2">
    <citation type="journal article" date="2022" name="Mol. Ecol. Resour.">
        <title>The genomes of chicory, endive, great burdock and yacon provide insights into Asteraceae paleo-polyploidization history and plant inulin production.</title>
        <authorList>
            <person name="Fan W."/>
            <person name="Wang S."/>
            <person name="Wang H."/>
            <person name="Wang A."/>
            <person name="Jiang F."/>
            <person name="Liu H."/>
            <person name="Zhao H."/>
            <person name="Xu D."/>
            <person name="Zhang Y."/>
        </authorList>
    </citation>
    <scope>NUCLEOTIDE SEQUENCE [LARGE SCALE GENOMIC DNA]</scope>
    <source>
        <strain evidence="2">cv. Yunnan</strain>
        <tissue evidence="1">Leaves</tissue>
    </source>
</reference>
<dbReference type="Proteomes" id="UP001056120">
    <property type="component" value="Linkage Group LG28"/>
</dbReference>
<proteinExistence type="predicted"/>
<evidence type="ECO:0000313" key="1">
    <source>
        <dbReference type="EMBL" id="KAI3682854.1"/>
    </source>
</evidence>
<dbReference type="EMBL" id="CM042045">
    <property type="protein sequence ID" value="KAI3682854.1"/>
    <property type="molecule type" value="Genomic_DNA"/>
</dbReference>
<organism evidence="1 2">
    <name type="scientific">Smallanthus sonchifolius</name>
    <dbReference type="NCBI Taxonomy" id="185202"/>
    <lineage>
        <taxon>Eukaryota</taxon>
        <taxon>Viridiplantae</taxon>
        <taxon>Streptophyta</taxon>
        <taxon>Embryophyta</taxon>
        <taxon>Tracheophyta</taxon>
        <taxon>Spermatophyta</taxon>
        <taxon>Magnoliopsida</taxon>
        <taxon>eudicotyledons</taxon>
        <taxon>Gunneridae</taxon>
        <taxon>Pentapetalae</taxon>
        <taxon>asterids</taxon>
        <taxon>campanulids</taxon>
        <taxon>Asterales</taxon>
        <taxon>Asteraceae</taxon>
        <taxon>Asteroideae</taxon>
        <taxon>Heliantheae alliance</taxon>
        <taxon>Millerieae</taxon>
        <taxon>Smallanthus</taxon>
    </lineage>
</organism>
<name>A0ACB8YAY9_9ASTR</name>
<accession>A0ACB8YAY9</accession>
<gene>
    <name evidence="1" type="ORF">L1987_83174</name>
</gene>
<comment type="caution">
    <text evidence="1">The sequence shown here is derived from an EMBL/GenBank/DDBJ whole genome shotgun (WGS) entry which is preliminary data.</text>
</comment>
<protein>
    <submittedName>
        <fullName evidence="1">Uncharacterized protein</fullName>
    </submittedName>
</protein>
<evidence type="ECO:0000313" key="2">
    <source>
        <dbReference type="Proteomes" id="UP001056120"/>
    </source>
</evidence>
<keyword evidence="2" id="KW-1185">Reference proteome</keyword>